<dbReference type="GO" id="GO:0016747">
    <property type="term" value="F:acyltransferase activity, transferring groups other than amino-acyl groups"/>
    <property type="evidence" value="ECO:0007669"/>
    <property type="project" value="TreeGrafter"/>
</dbReference>
<dbReference type="InterPro" id="IPR029058">
    <property type="entry name" value="AB_hydrolase_fold"/>
</dbReference>
<dbReference type="KEGG" id="lali:LA20249_09180"/>
<dbReference type="STRING" id="1423720.FC67_GL000537"/>
<dbReference type="AlphaFoldDB" id="A0A2K9HIG3"/>
<name>A0A2K9HIG3_9LACO</name>
<dbReference type="PANTHER" id="PTHR48098">
    <property type="entry name" value="ENTEROCHELIN ESTERASE-RELATED"/>
    <property type="match status" value="1"/>
</dbReference>
<accession>A0A2K9HIG3</accession>
<dbReference type="Gene3D" id="3.40.50.1820">
    <property type="entry name" value="alpha/beta hydrolase"/>
    <property type="match status" value="1"/>
</dbReference>
<dbReference type="InterPro" id="IPR000801">
    <property type="entry name" value="Esterase-like"/>
</dbReference>
<dbReference type="SUPFAM" id="SSF53474">
    <property type="entry name" value="alpha/beta-Hydrolases"/>
    <property type="match status" value="1"/>
</dbReference>
<gene>
    <name evidence="1" type="ORF">LA20249_09180</name>
</gene>
<sequence length="278" mass="32038">MSLMSFKSQVVDAATNKSKTETINYRTTYQDKEYKKQATVYVPAKYDNKKKHNIIYLMHGSTESGRDFYQDGNFKKILDKLNRVDKLKNTIVVFPTYYPNRSFVNSDYYRDRPLNKNFAKKELTKDLMPAVEKKYHTYAKTTDNEGFKESRRHRAFGGFSMGSITTWYVFENNLKYFHDFLPMAGDSWTIKPDGGAVASKRTASRLAESTDSRSFQILAAVGANDGTSGSMTPQIEAMWRLPEFNHQNLKYYTQKGGSHSPQSIGKQFEHYAGELFKK</sequence>
<dbReference type="PANTHER" id="PTHR48098:SF1">
    <property type="entry name" value="DIACYLGLYCEROL ACYLTRANSFERASE_MYCOLYLTRANSFERASE AG85A"/>
    <property type="match status" value="1"/>
</dbReference>
<evidence type="ECO:0000313" key="1">
    <source>
        <dbReference type="EMBL" id="AUI72344.1"/>
    </source>
</evidence>
<reference evidence="1 2" key="1">
    <citation type="submission" date="2016-12" db="EMBL/GenBank/DDBJ databases">
        <title>The whole genome sequencing and assembly of Lactobacillus alimentarius DSM 20249T strain.</title>
        <authorList>
            <person name="Lee Y.-J."/>
            <person name="Yi H."/>
            <person name="Bahn Y.-S."/>
            <person name="Kim J.F."/>
            <person name="Lee D.-W."/>
        </authorList>
    </citation>
    <scope>NUCLEOTIDE SEQUENCE [LARGE SCALE GENOMIC DNA]</scope>
    <source>
        <strain evidence="1 2">DSM 20249</strain>
    </source>
</reference>
<dbReference type="InterPro" id="IPR050583">
    <property type="entry name" value="Mycobacterial_A85_antigen"/>
</dbReference>
<evidence type="ECO:0000313" key="2">
    <source>
        <dbReference type="Proteomes" id="UP000234653"/>
    </source>
</evidence>
<dbReference type="Proteomes" id="UP000234653">
    <property type="component" value="Chromosome"/>
</dbReference>
<proteinExistence type="predicted"/>
<organism evidence="1 2">
    <name type="scientific">Companilactobacillus alimentarius DSM 20249</name>
    <dbReference type="NCBI Taxonomy" id="1423720"/>
    <lineage>
        <taxon>Bacteria</taxon>
        <taxon>Bacillati</taxon>
        <taxon>Bacillota</taxon>
        <taxon>Bacilli</taxon>
        <taxon>Lactobacillales</taxon>
        <taxon>Lactobacillaceae</taxon>
        <taxon>Companilactobacillus</taxon>
    </lineage>
</organism>
<dbReference type="EMBL" id="CP018867">
    <property type="protein sequence ID" value="AUI72344.1"/>
    <property type="molecule type" value="Genomic_DNA"/>
</dbReference>
<dbReference type="Pfam" id="PF00756">
    <property type="entry name" value="Esterase"/>
    <property type="match status" value="1"/>
</dbReference>
<evidence type="ECO:0008006" key="3">
    <source>
        <dbReference type="Google" id="ProtNLM"/>
    </source>
</evidence>
<protein>
    <recommendedName>
        <fullName evidence="3">Glycoside hydrolase</fullName>
    </recommendedName>
</protein>
<keyword evidence="2" id="KW-1185">Reference proteome</keyword>